<reference evidence="1 2" key="1">
    <citation type="submission" date="2020-07" db="EMBL/GenBank/DDBJ databases">
        <title>The yeast mating-type switching endonuclease HO is a domesticated member of an unorthodox homing genetic element family.</title>
        <authorList>
            <person name="Coughlan A.Y."/>
            <person name="Lombardi L."/>
            <person name="Braun-Galleani S."/>
            <person name="Martos A.R."/>
            <person name="Galeote V."/>
            <person name="Bigey F."/>
            <person name="Dequin S."/>
            <person name="Byrne K.P."/>
            <person name="Wolfe K.H."/>
        </authorList>
    </citation>
    <scope>NUCLEOTIDE SEQUENCE [LARGE SCALE GENOMIC DNA]</scope>
    <source>
        <strain evidence="1 2">NRRL Y-6702</strain>
    </source>
</reference>
<organism evidence="1 2">
    <name type="scientific">Zygotorulaspora mrakii</name>
    <name type="common">Zygosaccharomyces mrakii</name>
    <dbReference type="NCBI Taxonomy" id="42260"/>
    <lineage>
        <taxon>Eukaryota</taxon>
        <taxon>Fungi</taxon>
        <taxon>Dikarya</taxon>
        <taxon>Ascomycota</taxon>
        <taxon>Saccharomycotina</taxon>
        <taxon>Saccharomycetes</taxon>
        <taxon>Saccharomycetales</taxon>
        <taxon>Saccharomycetaceae</taxon>
        <taxon>Zygotorulaspora</taxon>
    </lineage>
</organism>
<evidence type="ECO:0000313" key="1">
    <source>
        <dbReference type="EMBL" id="QLG74516.1"/>
    </source>
</evidence>
<gene>
    <name evidence="1" type="ORF">HG535_0G03990</name>
</gene>
<protein>
    <submittedName>
        <fullName evidence="1">Uncharacterized protein</fullName>
    </submittedName>
</protein>
<evidence type="ECO:0000313" key="2">
    <source>
        <dbReference type="Proteomes" id="UP000509704"/>
    </source>
</evidence>
<dbReference type="KEGG" id="zmk:HG535_0G03990"/>
<proteinExistence type="predicted"/>
<dbReference type="EMBL" id="CP058610">
    <property type="protein sequence ID" value="QLG74516.1"/>
    <property type="molecule type" value="Genomic_DNA"/>
</dbReference>
<dbReference type="RefSeq" id="XP_037146241.1">
    <property type="nucleotide sequence ID" value="XM_037290346.1"/>
</dbReference>
<dbReference type="GeneID" id="59238299"/>
<accession>A0A7H9B830</accession>
<sequence>MEFPNEILNLIVSQGLDSCRTTVAWSQISKGFRNVITEYLGIIVVYDGDVSHNDPQDVSEYEALMADRNTIYLITDHVQYSDLDRFLYRYKNLLVVVRSNRSYSDVLASVFYAISQKCIEGTNLCVVYRTSLSFLSKLYFRELSLYQSKIRLCELHVIGNSLRSDDEMCDINTLFERTYIQNLRSLYSLDVQTPTQKLISKDLRVIKLLNFLEFNKKSSDFFSDCPNLKVIESMKYPTAVNEKDGVFRLPKCDFITLTNYVDGPHYPKIDGTRIYETLTLVPSLRSLDNQFSNLFFPNLKTLALRLNDSGTHQIGFHNSFFPKLRSLVCGSCIVSWSDISAAKSNLESIKVTLTSIEQLRWLQSCPQEIERLFITAPKSQLVHFPFANIFEESQLNFQHVEIEINHLWQCYLLQKVVIPSATHISSLKVVLDECSLIESMLSTEFPMSRWGLNCDDDFIVFNIPYVDHFTLIGTDSFKHTGSSKMLKSEEVSAPIISPHQGSTNMFYDADVTKEGAYAVSPSAFRRNSLAGADSRTARRQSAILFSGGTSERPRTSFSSVSASSVASTNSKEEHAFQGENVAFIFSEGCPEVLTTNIRALESSLFSWKETSSRIIHMLEVQVDGVSMANYSEPKGISNFLSVLVQEIINILKYPYDLRLPDVTVENLRVLIDLHQLNLQLPEKGRHTVPHQIQTLLSRRGFNLDVLTSMEEANYYILVKF</sequence>
<dbReference type="AlphaFoldDB" id="A0A7H9B830"/>
<dbReference type="Proteomes" id="UP000509704">
    <property type="component" value="Chromosome 7"/>
</dbReference>
<keyword evidence="2" id="KW-1185">Reference proteome</keyword>
<dbReference type="OrthoDB" id="4067448at2759"/>
<name>A0A7H9B830_ZYGMR</name>